<dbReference type="CDD" id="cd02440">
    <property type="entry name" value="AdoMet_MTases"/>
    <property type="match status" value="1"/>
</dbReference>
<dbReference type="GO" id="GO:0008168">
    <property type="term" value="F:methyltransferase activity"/>
    <property type="evidence" value="ECO:0007669"/>
    <property type="project" value="UniProtKB-KW"/>
</dbReference>
<evidence type="ECO:0000259" key="1">
    <source>
        <dbReference type="Pfam" id="PF13649"/>
    </source>
</evidence>
<dbReference type="InterPro" id="IPR041698">
    <property type="entry name" value="Methyltransf_25"/>
</dbReference>
<feature type="domain" description="Methyltransferase" evidence="1">
    <location>
        <begin position="55"/>
        <end position="142"/>
    </location>
</feature>
<dbReference type="RefSeq" id="WP_039562193.1">
    <property type="nucleotide sequence ID" value="NZ_FTMC01000024.1"/>
</dbReference>
<organism evidence="2 3">
    <name type="scientific">Pseudomonas flexibilis</name>
    <dbReference type="NCBI Taxonomy" id="706570"/>
    <lineage>
        <taxon>Bacteria</taxon>
        <taxon>Pseudomonadati</taxon>
        <taxon>Pseudomonadota</taxon>
        <taxon>Gammaproteobacteria</taxon>
        <taxon>Pseudomonadales</taxon>
        <taxon>Pseudomonadaceae</taxon>
        <taxon>Pseudomonas</taxon>
    </lineage>
</organism>
<dbReference type="AlphaFoldDB" id="A0A1N7AWR1"/>
<name>A0A1N7AWR1_9PSED</name>
<evidence type="ECO:0000313" key="3">
    <source>
        <dbReference type="Proteomes" id="UP000186079"/>
    </source>
</evidence>
<evidence type="ECO:0000313" key="2">
    <source>
        <dbReference type="EMBL" id="SIR43432.1"/>
    </source>
</evidence>
<dbReference type="GO" id="GO:0032259">
    <property type="term" value="P:methylation"/>
    <property type="evidence" value="ECO:0007669"/>
    <property type="project" value="UniProtKB-KW"/>
</dbReference>
<dbReference type="Pfam" id="PF13649">
    <property type="entry name" value="Methyltransf_25"/>
    <property type="match status" value="1"/>
</dbReference>
<keyword evidence="2" id="KW-0808">Transferase</keyword>
<dbReference type="InterPro" id="IPR029063">
    <property type="entry name" value="SAM-dependent_MTases_sf"/>
</dbReference>
<accession>A0A1N7AWR1</accession>
<dbReference type="EMBL" id="FTMC01000024">
    <property type="protein sequence ID" value="SIR43432.1"/>
    <property type="molecule type" value="Genomic_DNA"/>
</dbReference>
<dbReference type="Proteomes" id="UP000186079">
    <property type="component" value="Unassembled WGS sequence"/>
</dbReference>
<dbReference type="SUPFAM" id="SSF53335">
    <property type="entry name" value="S-adenosyl-L-methionine-dependent methyltransferases"/>
    <property type="match status" value="1"/>
</dbReference>
<protein>
    <submittedName>
        <fullName evidence="2">Methyltransferase domain-containing protein</fullName>
    </submittedName>
</protein>
<reference evidence="2 3" key="1">
    <citation type="submission" date="2017-01" db="EMBL/GenBank/DDBJ databases">
        <authorList>
            <person name="Mah S.A."/>
            <person name="Swanson W.J."/>
            <person name="Moy G.W."/>
            <person name="Vacquier V.D."/>
        </authorList>
    </citation>
    <scope>NUCLEOTIDE SEQUENCE [LARGE SCALE GENOMIC DNA]</scope>
    <source>
        <strain evidence="2 3">ATCC 29606</strain>
    </source>
</reference>
<keyword evidence="2" id="KW-0489">Methyltransferase</keyword>
<gene>
    <name evidence="2" type="ORF">SAMN05421672_12414</name>
</gene>
<dbReference type="Gene3D" id="3.40.50.150">
    <property type="entry name" value="Vaccinia Virus protein VP39"/>
    <property type="match status" value="1"/>
</dbReference>
<sequence length="228" mass="26472">MESDFKEHPKTVAQDDFWAQVKRTVNGQPVSQEQIDMIVARVKSGLILQRGDKLLDLACGNGALSHYFFDDCDEFYGVDFSEVLIERAKHFFEAAPHRCFQLADVGDYIVSEKSPERFTKALCYGSFSYFPEQVARLVLSTLHGKFKRVERVFIGNLPDLDRHQQFYTDGLDHGHELKDYGSKIGIWRSEAEFRSMAEDCGWVAEFQRMPKEYYAAHYRYDVVLTRRV</sequence>
<proteinExistence type="predicted"/>